<feature type="transmembrane region" description="Helical" evidence="1">
    <location>
        <begin position="89"/>
        <end position="108"/>
    </location>
</feature>
<evidence type="ECO:0000313" key="3">
    <source>
        <dbReference type="Proteomes" id="UP000253945"/>
    </source>
</evidence>
<dbReference type="PANTHER" id="PTHR40078:SF1">
    <property type="entry name" value="INTEGRAL MEMBRANE PROTEIN"/>
    <property type="match status" value="1"/>
</dbReference>
<comment type="caution">
    <text evidence="2">The sequence shown here is derived from an EMBL/GenBank/DDBJ whole genome shotgun (WGS) entry which is preliminary data.</text>
</comment>
<dbReference type="Pfam" id="PF19700">
    <property type="entry name" value="DUF6198"/>
    <property type="match status" value="1"/>
</dbReference>
<dbReference type="PANTHER" id="PTHR40078">
    <property type="entry name" value="INTEGRAL MEMBRANE PROTEIN-RELATED"/>
    <property type="match status" value="1"/>
</dbReference>
<keyword evidence="3" id="KW-1185">Reference proteome</keyword>
<name>A0A369ZP42_9PAST</name>
<evidence type="ECO:0000313" key="2">
    <source>
        <dbReference type="EMBL" id="RDF11220.1"/>
    </source>
</evidence>
<organism evidence="2 3">
    <name type="scientific">Haemophilus paraphrohaemolyticus</name>
    <dbReference type="NCBI Taxonomy" id="736"/>
    <lineage>
        <taxon>Bacteria</taxon>
        <taxon>Pseudomonadati</taxon>
        <taxon>Pseudomonadota</taxon>
        <taxon>Gammaproteobacteria</taxon>
        <taxon>Pasteurellales</taxon>
        <taxon>Pasteurellaceae</taxon>
        <taxon>Haemophilus</taxon>
    </lineage>
</organism>
<keyword evidence="1" id="KW-1133">Transmembrane helix</keyword>
<proteinExistence type="predicted"/>
<evidence type="ECO:0000256" key="1">
    <source>
        <dbReference type="SAM" id="Phobius"/>
    </source>
</evidence>
<feature type="transmembrane region" description="Helical" evidence="1">
    <location>
        <begin position="25"/>
        <end position="47"/>
    </location>
</feature>
<protein>
    <submittedName>
        <fullName evidence="2">YitT family protein</fullName>
    </submittedName>
</protein>
<feature type="transmembrane region" description="Helical" evidence="1">
    <location>
        <begin position="120"/>
        <end position="139"/>
    </location>
</feature>
<dbReference type="EMBL" id="QEQF01000002">
    <property type="protein sequence ID" value="RDF11220.1"/>
    <property type="molecule type" value="Genomic_DNA"/>
</dbReference>
<gene>
    <name evidence="2" type="ORF">DPV92_02895</name>
</gene>
<feature type="transmembrane region" description="Helical" evidence="1">
    <location>
        <begin position="59"/>
        <end position="82"/>
    </location>
</feature>
<feature type="transmembrane region" description="Helical" evidence="1">
    <location>
        <begin position="174"/>
        <end position="200"/>
    </location>
</feature>
<keyword evidence="1" id="KW-0472">Membrane</keyword>
<dbReference type="RefSeq" id="WP_111353605.1">
    <property type="nucleotide sequence ID" value="NZ_QEQF01000002.1"/>
</dbReference>
<dbReference type="InterPro" id="IPR038750">
    <property type="entry name" value="YczE/YyaS-like"/>
</dbReference>
<reference evidence="2 3" key="1">
    <citation type="submission" date="2018-05" db="EMBL/GenBank/DDBJ databases">
        <title>Draft Genome Sequences for a Diverse set of 7 Haemophilus Species.</title>
        <authorList>
            <person name="Nichols M."/>
            <person name="Topaz N."/>
            <person name="Wang X."/>
            <person name="Wang X."/>
            <person name="Boxrud D."/>
        </authorList>
    </citation>
    <scope>NUCLEOTIDE SEQUENCE [LARGE SCALE GENOMIC DNA]</scope>
    <source>
        <strain evidence="2 3">C2014016342</strain>
    </source>
</reference>
<keyword evidence="1" id="KW-0812">Transmembrane</keyword>
<dbReference type="Proteomes" id="UP000253945">
    <property type="component" value="Unassembled WGS sequence"/>
</dbReference>
<accession>A0A369ZP42</accession>
<dbReference type="AlphaFoldDB" id="A0A369ZP42"/>
<sequence length="214" mass="23460">MSKKPSIPLMPWAAKHQWQIKPTNLLIISIAMAIMGIGEGLLVSAKLGNAPWTVLSQGLALQTGMSIGWSIALISAIVLLFWIPFKLKFGLGTILNVLIISFFIDQTTEWIEQPKLLSTRIFYMLFGIIIFSIGTAFYLSCKLGAGPRDGLMVGICQKFGWNVGRVRTAIEISVCGFGIVMGGTFGVSTILFALTVGWIIQGTYLLLERRFSVL</sequence>